<organism evidence="3 4">
    <name type="scientific">Aquicella siphonis</name>
    <dbReference type="NCBI Taxonomy" id="254247"/>
    <lineage>
        <taxon>Bacteria</taxon>
        <taxon>Pseudomonadati</taxon>
        <taxon>Pseudomonadota</taxon>
        <taxon>Gammaproteobacteria</taxon>
        <taxon>Legionellales</taxon>
        <taxon>Coxiellaceae</taxon>
        <taxon>Aquicella</taxon>
    </lineage>
</organism>
<evidence type="ECO:0000313" key="3">
    <source>
        <dbReference type="EMBL" id="VVC76757.1"/>
    </source>
</evidence>
<keyword evidence="2" id="KW-0808">Transferase</keyword>
<dbReference type="GO" id="GO:0035243">
    <property type="term" value="F:protein-arginine omega-N symmetric methyltransferase activity"/>
    <property type="evidence" value="ECO:0007669"/>
    <property type="project" value="TreeGrafter"/>
</dbReference>
<accession>A0A5E4PJZ9</accession>
<sequence>MNTIYDLPTPGKADLERSKALSERIRQEIDVQNGKISFETFMSLALYHPVLGYYNSESFRLGRHGDFTTAPEISPLFAKCFARQIRQITASMGSLSLLEAGAGTGRFACNLLLELERLDCLPEHYYIYELSLPLREKQRACLQKTCPDLARRVTWLDTLPLKFKGIMIANEVLDALPVHCFYVDKNNIQERCVGWEKNAFVWRQTEPSSRLLAEKARSLRDTCSLTEGYTSEINLRMLSFIGSLADALEQGVILLADYGYGQREYYHPERRQGTLTCFYQHHRLDNPLILPGLQDLTAHVDFTSVIECASDHGCRLFGYTSQAAFLMANGLLDLAAAEEKRLTPAEEFQLHHAIKVLTLPTEMGELVKIMALGKELDLRLSGFDLQDRRRELQVCV</sequence>
<dbReference type="KEGG" id="asip:AQUSIP_20830"/>
<evidence type="ECO:0000313" key="4">
    <source>
        <dbReference type="Proteomes" id="UP000324194"/>
    </source>
</evidence>
<evidence type="ECO:0000256" key="1">
    <source>
        <dbReference type="ARBA" id="ARBA00022603"/>
    </source>
</evidence>
<dbReference type="Gene3D" id="3.40.50.12710">
    <property type="match status" value="1"/>
</dbReference>
<keyword evidence="4" id="KW-1185">Reference proteome</keyword>
<dbReference type="AlphaFoldDB" id="A0A5E4PJZ9"/>
<dbReference type="InterPro" id="IPR029063">
    <property type="entry name" value="SAM-dependent_MTases_sf"/>
</dbReference>
<dbReference type="EMBL" id="LR699119">
    <property type="protein sequence ID" value="VVC76757.1"/>
    <property type="molecule type" value="Genomic_DNA"/>
</dbReference>
<dbReference type="SUPFAM" id="SSF53335">
    <property type="entry name" value="S-adenosyl-L-methionine-dependent methyltransferases"/>
    <property type="match status" value="1"/>
</dbReference>
<dbReference type="InterPro" id="IPR003788">
    <property type="entry name" value="NDUFAF7"/>
</dbReference>
<gene>
    <name evidence="3" type="ORF">AQUSIP_20830</name>
</gene>
<reference evidence="3 4" key="1">
    <citation type="submission" date="2019-08" db="EMBL/GenBank/DDBJ databases">
        <authorList>
            <person name="Guy L."/>
        </authorList>
    </citation>
    <scope>NUCLEOTIDE SEQUENCE [LARGE SCALE GENOMIC DNA]</scope>
    <source>
        <strain evidence="3 4">SGT-108</strain>
    </source>
</reference>
<evidence type="ECO:0008006" key="5">
    <source>
        <dbReference type="Google" id="ProtNLM"/>
    </source>
</evidence>
<dbReference type="Pfam" id="PF02636">
    <property type="entry name" value="Methyltransf_28"/>
    <property type="match status" value="1"/>
</dbReference>
<dbReference type="PANTHER" id="PTHR12049:SF7">
    <property type="entry name" value="PROTEIN ARGININE METHYLTRANSFERASE NDUFAF7, MITOCHONDRIAL"/>
    <property type="match status" value="1"/>
</dbReference>
<dbReference type="RefSeq" id="WP_148340057.1">
    <property type="nucleotide sequence ID" value="NZ_LR699119.1"/>
</dbReference>
<keyword evidence="1" id="KW-0489">Methyltransferase</keyword>
<dbReference type="OrthoDB" id="9794208at2"/>
<dbReference type="Proteomes" id="UP000324194">
    <property type="component" value="Chromosome 1"/>
</dbReference>
<dbReference type="InterPro" id="IPR038375">
    <property type="entry name" value="NDUFAF7_sf"/>
</dbReference>
<name>A0A5E4PJZ9_9COXI</name>
<proteinExistence type="predicted"/>
<dbReference type="GO" id="GO:0032259">
    <property type="term" value="P:methylation"/>
    <property type="evidence" value="ECO:0007669"/>
    <property type="project" value="UniProtKB-KW"/>
</dbReference>
<dbReference type="PANTHER" id="PTHR12049">
    <property type="entry name" value="PROTEIN ARGININE METHYLTRANSFERASE NDUFAF7, MITOCHONDRIAL"/>
    <property type="match status" value="1"/>
</dbReference>
<evidence type="ECO:0000256" key="2">
    <source>
        <dbReference type="ARBA" id="ARBA00022679"/>
    </source>
</evidence>
<protein>
    <recommendedName>
        <fullName evidence="5">SAM-dependent methyltransferase</fullName>
    </recommendedName>
</protein>